<sequence>MSETMQRINQFRDERNWRQFHNEKDLAISISLEANELLELFQWKTPEETKEDPERLKEELADVLIYSYMMADNLEFDIEEIIAEKLMKNARKYPVTKSFNQKKKYNELDED</sequence>
<dbReference type="CDD" id="cd11537">
    <property type="entry name" value="NTP-PPase_RS21-C6_like"/>
    <property type="match status" value="1"/>
</dbReference>
<dbReference type="EMBL" id="OBEK01000002">
    <property type="protein sequence ID" value="SNZ09855.1"/>
    <property type="molecule type" value="Genomic_DNA"/>
</dbReference>
<dbReference type="RefSeq" id="WP_097040603.1">
    <property type="nucleotide sequence ID" value="NZ_OBEK01000002.1"/>
</dbReference>
<name>A0A285NK94_9BACI</name>
<accession>A0A285NK94</accession>
<dbReference type="InterPro" id="IPR025984">
    <property type="entry name" value="DCTPP"/>
</dbReference>
<dbReference type="SUPFAM" id="SSF101386">
    <property type="entry name" value="all-alpha NTP pyrophosphatases"/>
    <property type="match status" value="1"/>
</dbReference>
<keyword evidence="2" id="KW-1185">Reference proteome</keyword>
<evidence type="ECO:0000313" key="1">
    <source>
        <dbReference type="EMBL" id="SNZ09855.1"/>
    </source>
</evidence>
<dbReference type="InterPro" id="IPR052555">
    <property type="entry name" value="dCTP_Pyrophosphatase"/>
</dbReference>
<dbReference type="Gene3D" id="1.10.287.1080">
    <property type="entry name" value="MazG-like"/>
    <property type="match status" value="1"/>
</dbReference>
<dbReference type="PIRSF" id="PIRSF029826">
    <property type="entry name" value="UCP029826_pph"/>
    <property type="match status" value="1"/>
</dbReference>
<protein>
    <submittedName>
        <fullName evidence="1">NTP pyrophosphatase, house-cleaning of non-canonical NTPs</fullName>
    </submittedName>
</protein>
<dbReference type="Proteomes" id="UP000219356">
    <property type="component" value="Unassembled WGS sequence"/>
</dbReference>
<gene>
    <name evidence="1" type="ORF">SAMN05421503_1388</name>
</gene>
<dbReference type="OrthoDB" id="9791898at2"/>
<evidence type="ECO:0000313" key="2">
    <source>
        <dbReference type="Proteomes" id="UP000219356"/>
    </source>
</evidence>
<reference evidence="2" key="1">
    <citation type="submission" date="2017-09" db="EMBL/GenBank/DDBJ databases">
        <authorList>
            <person name="Varghese N."/>
            <person name="Submissions S."/>
        </authorList>
    </citation>
    <scope>NUCLEOTIDE SEQUENCE [LARGE SCALE GENOMIC DNA]</scope>
    <source>
        <strain evidence="2">CGMCC 1.8913</strain>
    </source>
</reference>
<dbReference type="PANTHER" id="PTHR46523:SF1">
    <property type="entry name" value="DCTP PYROPHOSPHATASE 1"/>
    <property type="match status" value="1"/>
</dbReference>
<dbReference type="PANTHER" id="PTHR46523">
    <property type="entry name" value="DCTP PYROPHOSPHATASE 1"/>
    <property type="match status" value="1"/>
</dbReference>
<proteinExistence type="predicted"/>
<dbReference type="AlphaFoldDB" id="A0A285NK94"/>
<organism evidence="1 2">
    <name type="scientific">Terribacillus aidingensis</name>
    <dbReference type="NCBI Taxonomy" id="586416"/>
    <lineage>
        <taxon>Bacteria</taxon>
        <taxon>Bacillati</taxon>
        <taxon>Bacillota</taxon>
        <taxon>Bacilli</taxon>
        <taxon>Bacillales</taxon>
        <taxon>Bacillaceae</taxon>
        <taxon>Terribacillus</taxon>
    </lineage>
</organism>
<dbReference type="GO" id="GO:0009143">
    <property type="term" value="P:nucleoside triphosphate catabolic process"/>
    <property type="evidence" value="ECO:0007669"/>
    <property type="project" value="InterPro"/>
</dbReference>
<dbReference type="GO" id="GO:0047429">
    <property type="term" value="F:nucleoside triphosphate diphosphatase activity"/>
    <property type="evidence" value="ECO:0007669"/>
    <property type="project" value="InterPro"/>
</dbReference>
<dbReference type="Pfam" id="PF12643">
    <property type="entry name" value="MazG-like"/>
    <property type="match status" value="1"/>
</dbReference>